<gene>
    <name evidence="3" type="primary">paaI</name>
    <name evidence="3" type="ORF">FE392_01890</name>
</gene>
<feature type="domain" description="Thioesterase" evidence="2">
    <location>
        <begin position="54"/>
        <end position="128"/>
    </location>
</feature>
<dbReference type="PANTHER" id="PTHR42856">
    <property type="entry name" value="ACYL-COENZYME A THIOESTERASE PAAI"/>
    <property type="match status" value="1"/>
</dbReference>
<dbReference type="InterPro" id="IPR029069">
    <property type="entry name" value="HotDog_dom_sf"/>
</dbReference>
<dbReference type="NCBIfam" id="TIGR00369">
    <property type="entry name" value="unchar_dom_1"/>
    <property type="match status" value="1"/>
</dbReference>
<keyword evidence="1" id="KW-0378">Hydrolase</keyword>
<dbReference type="RefSeq" id="WP_319928536.1">
    <property type="nucleotide sequence ID" value="NZ_VCDN01000011.1"/>
</dbReference>
<evidence type="ECO:0000256" key="1">
    <source>
        <dbReference type="ARBA" id="ARBA00022801"/>
    </source>
</evidence>
<evidence type="ECO:0000313" key="3">
    <source>
        <dbReference type="EMBL" id="MDX7986088.1"/>
    </source>
</evidence>
<proteinExistence type="predicted"/>
<dbReference type="EMBL" id="VCDN01000011">
    <property type="protein sequence ID" value="MDX7986088.1"/>
    <property type="molecule type" value="Genomic_DNA"/>
</dbReference>
<comment type="caution">
    <text evidence="3">The sequence shown here is derived from an EMBL/GenBank/DDBJ whole genome shotgun (WGS) entry which is preliminary data.</text>
</comment>
<accession>A0ABU4S610</accession>
<dbReference type="Pfam" id="PF03061">
    <property type="entry name" value="4HBT"/>
    <property type="match status" value="1"/>
</dbReference>
<dbReference type="NCBIfam" id="TIGR02286">
    <property type="entry name" value="PaaD"/>
    <property type="match status" value="1"/>
</dbReference>
<dbReference type="InterPro" id="IPR006683">
    <property type="entry name" value="Thioestr_dom"/>
</dbReference>
<dbReference type="CDD" id="cd03443">
    <property type="entry name" value="PaaI_thioesterase"/>
    <property type="match status" value="1"/>
</dbReference>
<keyword evidence="4" id="KW-1185">Reference proteome</keyword>
<dbReference type="InterPro" id="IPR003736">
    <property type="entry name" value="PAAI_dom"/>
</dbReference>
<dbReference type="InterPro" id="IPR052723">
    <property type="entry name" value="Acyl-CoA_thioesterase_PaaI"/>
</dbReference>
<reference evidence="4" key="1">
    <citation type="journal article" date="2024" name="Toxins">
        <title>Genome Sequence Analysis of Native Xenorhabdus Strains Isolated from Entomopathogenic Nematodes in Argentina.</title>
        <authorList>
            <person name="Palma L."/>
            <person name="Frizzo L."/>
            <person name="Kaiser S."/>
            <person name="Berry C."/>
            <person name="Caballero P."/>
            <person name="Bode H.B."/>
            <person name="Del Valle E.E."/>
        </authorList>
    </citation>
    <scope>NUCLEOTIDE SEQUENCE [LARGE SCALE GENOMIC DNA]</scope>
    <source>
        <strain evidence="4">12</strain>
    </source>
</reference>
<organism evidence="3 4">
    <name type="scientific">Xenorhabdus santafensis</name>
    <dbReference type="NCBI Taxonomy" id="2582833"/>
    <lineage>
        <taxon>Bacteria</taxon>
        <taxon>Pseudomonadati</taxon>
        <taxon>Pseudomonadota</taxon>
        <taxon>Gammaproteobacteria</taxon>
        <taxon>Enterobacterales</taxon>
        <taxon>Morganellaceae</taxon>
        <taxon>Xenorhabdus</taxon>
    </lineage>
</organism>
<dbReference type="SUPFAM" id="SSF54637">
    <property type="entry name" value="Thioesterase/thiol ester dehydrase-isomerase"/>
    <property type="match status" value="1"/>
</dbReference>
<name>A0ABU4S610_9GAMM</name>
<dbReference type="InterPro" id="IPR011973">
    <property type="entry name" value="PaaD"/>
</dbReference>
<dbReference type="PANTHER" id="PTHR42856:SF1">
    <property type="entry name" value="ACYL-COENZYME A THIOESTERASE PAAI"/>
    <property type="match status" value="1"/>
</dbReference>
<evidence type="ECO:0000313" key="4">
    <source>
        <dbReference type="Proteomes" id="UP001271890"/>
    </source>
</evidence>
<dbReference type="Gene3D" id="3.10.129.10">
    <property type="entry name" value="Hotdog Thioesterase"/>
    <property type="match status" value="1"/>
</dbReference>
<dbReference type="Proteomes" id="UP001271890">
    <property type="component" value="Unassembled WGS sequence"/>
</dbReference>
<protein>
    <submittedName>
        <fullName evidence="3">Hydroxyphenylacetyl-CoA thioesterase PaaI</fullName>
    </submittedName>
</protein>
<sequence length="154" mass="16623">MYDNTATRLAHRCIETLYAKDTCAKNMGIHIEHIDAGVARLSMTIMPNMLNGHQSCHGGILFSLADTAFAYACNSQGHAAVATSGTIDFIRPALAGDHLIATASEKYQGKNTGLYNVEIINQEGKTVALFHGRAHRLDHPVLADSQENSLGEKS</sequence>
<evidence type="ECO:0000259" key="2">
    <source>
        <dbReference type="Pfam" id="PF03061"/>
    </source>
</evidence>